<evidence type="ECO:0000313" key="5">
    <source>
        <dbReference type="Proteomes" id="UP001055102"/>
    </source>
</evidence>
<keyword evidence="5" id="KW-1185">Reference proteome</keyword>
<evidence type="ECO:0000256" key="2">
    <source>
        <dbReference type="ARBA" id="ARBA00022777"/>
    </source>
</evidence>
<organism evidence="4 5">
    <name type="scientific">Methylobacterium jeotgali</name>
    <dbReference type="NCBI Taxonomy" id="381630"/>
    <lineage>
        <taxon>Bacteria</taxon>
        <taxon>Pseudomonadati</taxon>
        <taxon>Pseudomonadota</taxon>
        <taxon>Alphaproteobacteria</taxon>
        <taxon>Hyphomicrobiales</taxon>
        <taxon>Methylobacteriaceae</taxon>
        <taxon>Methylobacterium</taxon>
    </lineage>
</organism>
<dbReference type="PANTHER" id="PTHR47690:SF1">
    <property type="entry name" value="GLUCOKINASE"/>
    <property type="match status" value="1"/>
</dbReference>
<dbReference type="SUPFAM" id="SSF53067">
    <property type="entry name" value="Actin-like ATPase domain"/>
    <property type="match status" value="1"/>
</dbReference>
<keyword evidence="1" id="KW-0808">Transferase</keyword>
<name>A0ABQ4SZ03_9HYPH</name>
<dbReference type="CDD" id="cd24008">
    <property type="entry name" value="ASKHA_NBD_GLK"/>
    <property type="match status" value="1"/>
</dbReference>
<accession>A0ABQ4SZ03</accession>
<reference evidence="4" key="2">
    <citation type="submission" date="2021-08" db="EMBL/GenBank/DDBJ databases">
        <authorList>
            <person name="Tani A."/>
            <person name="Ola A."/>
            <person name="Ogura Y."/>
            <person name="Katsura K."/>
            <person name="Hayashi T."/>
        </authorList>
    </citation>
    <scope>NUCLEOTIDE SEQUENCE</scope>
    <source>
        <strain evidence="4">LMG 23639</strain>
    </source>
</reference>
<evidence type="ECO:0000313" key="4">
    <source>
        <dbReference type="EMBL" id="GJE08441.1"/>
    </source>
</evidence>
<comment type="caution">
    <text evidence="4">The sequence shown here is derived from an EMBL/GenBank/DDBJ whole genome shotgun (WGS) entry which is preliminary data.</text>
</comment>
<dbReference type="InterPro" id="IPR043129">
    <property type="entry name" value="ATPase_NBD"/>
</dbReference>
<proteinExistence type="inferred from homology"/>
<dbReference type="InterPro" id="IPR050201">
    <property type="entry name" value="Bacterial_glucokinase"/>
</dbReference>
<dbReference type="PANTHER" id="PTHR47690">
    <property type="entry name" value="GLUCOKINASE"/>
    <property type="match status" value="1"/>
</dbReference>
<keyword evidence="2" id="KW-0418">Kinase</keyword>
<dbReference type="InterPro" id="IPR003836">
    <property type="entry name" value="Glucokinase"/>
</dbReference>
<dbReference type="EMBL" id="BPQR01000080">
    <property type="protein sequence ID" value="GJE08441.1"/>
    <property type="molecule type" value="Genomic_DNA"/>
</dbReference>
<evidence type="ECO:0000256" key="1">
    <source>
        <dbReference type="ARBA" id="ARBA00022679"/>
    </source>
</evidence>
<dbReference type="Proteomes" id="UP001055102">
    <property type="component" value="Unassembled WGS sequence"/>
</dbReference>
<protein>
    <submittedName>
        <fullName evidence="4">Glucokinase</fullName>
    </submittedName>
</protein>
<gene>
    <name evidence="4" type="primary">glk_2</name>
    <name evidence="4" type="ORF">AOPFMNJM_3778</name>
</gene>
<dbReference type="RefSeq" id="WP_017483096.1">
    <property type="nucleotide sequence ID" value="NZ_BPQR01000080.1"/>
</dbReference>
<comment type="similarity">
    <text evidence="3">Belongs to the bacterial glucokinase family.</text>
</comment>
<dbReference type="Pfam" id="PF02685">
    <property type="entry name" value="Glucokinase"/>
    <property type="match status" value="1"/>
</dbReference>
<dbReference type="Gene3D" id="3.30.420.40">
    <property type="match status" value="1"/>
</dbReference>
<sequence>MLPYPVLLADIGGTYARFAMLPAPGACPGPIRKVPTAGFPGPIAALQAYLDGPGTPRPRSAFLAVAGRVDGYATRMTNAPWLFDLGDIGVALGLEAARLVNDYVPQAAALHVLDEANAADLARIGPVAAGRGPRLVLGAGTGLGAAALVPAGDRLLVQTTEAGHVGFGPCERDELPWQALMPAEGRLTAEALLSGPGLAKLARALAAGRGVAAWQSPPKVLEAANVGDPLAREAVRQFARLLGRFAGDLALMFSATGGVYLAGGIAPRIVEALKGEAFRDAFEDKPPFSEVMQAIPRFVITRPEPAIDGLAALLRAADRFLFPGQDWRA</sequence>
<evidence type="ECO:0000256" key="3">
    <source>
        <dbReference type="RuleBase" id="RU004046"/>
    </source>
</evidence>
<reference evidence="4" key="1">
    <citation type="journal article" date="2021" name="Front. Microbiol.">
        <title>Comprehensive Comparative Genomics and Phenotyping of Methylobacterium Species.</title>
        <authorList>
            <person name="Alessa O."/>
            <person name="Ogura Y."/>
            <person name="Fujitani Y."/>
            <person name="Takami H."/>
            <person name="Hayashi T."/>
            <person name="Sahin N."/>
            <person name="Tani A."/>
        </authorList>
    </citation>
    <scope>NUCLEOTIDE SEQUENCE</scope>
    <source>
        <strain evidence="4">LMG 23639</strain>
    </source>
</reference>
<dbReference type="Gene3D" id="3.40.367.20">
    <property type="match status" value="1"/>
</dbReference>